<feature type="signal peptide" evidence="1">
    <location>
        <begin position="1"/>
        <end position="17"/>
    </location>
</feature>
<reference evidence="2 3" key="1">
    <citation type="submission" date="2019-08" db="EMBL/GenBank/DDBJ databases">
        <title>Draft genome sequence of Ulvibacter marinus type strain NBRC 109484.</title>
        <authorList>
            <person name="Kawano K."/>
            <person name="Ushijima N."/>
            <person name="Kihara M."/>
            <person name="Itoh H."/>
        </authorList>
    </citation>
    <scope>NUCLEOTIDE SEQUENCE [LARGE SCALE GENOMIC DNA]</scope>
    <source>
        <strain evidence="2 3">NBRC 109484</strain>
    </source>
</reference>
<organism evidence="2 3">
    <name type="scientific">Patiriisocius marinus</name>
    <dbReference type="NCBI Taxonomy" id="1397112"/>
    <lineage>
        <taxon>Bacteria</taxon>
        <taxon>Pseudomonadati</taxon>
        <taxon>Bacteroidota</taxon>
        <taxon>Flavobacteriia</taxon>
        <taxon>Flavobacteriales</taxon>
        <taxon>Flavobacteriaceae</taxon>
        <taxon>Patiriisocius</taxon>
    </lineage>
</organism>
<dbReference type="OrthoDB" id="663842at2"/>
<dbReference type="AlphaFoldDB" id="A0A5J4IXK3"/>
<evidence type="ECO:0000313" key="3">
    <source>
        <dbReference type="Proteomes" id="UP000326509"/>
    </source>
</evidence>
<name>A0A5J4IXK3_9FLAO</name>
<evidence type="ECO:0000313" key="2">
    <source>
        <dbReference type="EMBL" id="GER58318.1"/>
    </source>
</evidence>
<comment type="caution">
    <text evidence="2">The sequence shown here is derived from an EMBL/GenBank/DDBJ whole genome shotgun (WGS) entry which is preliminary data.</text>
</comment>
<keyword evidence="3" id="KW-1185">Reference proteome</keyword>
<gene>
    <name evidence="2" type="ORF">ULMA_04260</name>
</gene>
<dbReference type="Proteomes" id="UP000326509">
    <property type="component" value="Unassembled WGS sequence"/>
</dbReference>
<keyword evidence="1" id="KW-0732">Signal</keyword>
<accession>A0A5J4IXK3</accession>
<dbReference type="RefSeq" id="WP_151672402.1">
    <property type="nucleotide sequence ID" value="NZ_BKCG01000001.1"/>
</dbReference>
<feature type="chain" id="PRO_5023836027" evidence="1">
    <location>
        <begin position="18"/>
        <end position="161"/>
    </location>
</feature>
<dbReference type="EMBL" id="BKCG01000001">
    <property type="protein sequence ID" value="GER58318.1"/>
    <property type="molecule type" value="Genomic_DNA"/>
</dbReference>
<sequence>MKLLYFFLLLATASISAQSLDAVRTSYVKVNEGDQAIAIFEKNLASVKEDSSVKDAYNGALMTLQSRLVKGVKNKKILFKDGVLLLEKAVLANSNNIEIRVIRLSIQENAPKFLKYRNDLDEDKNFILSNISQTTSADVRKFVKGYVQQSSLFTDAEKSSF</sequence>
<protein>
    <submittedName>
        <fullName evidence="2">Uncharacterized protein</fullName>
    </submittedName>
</protein>
<proteinExistence type="predicted"/>
<evidence type="ECO:0000256" key="1">
    <source>
        <dbReference type="SAM" id="SignalP"/>
    </source>
</evidence>